<protein>
    <submittedName>
        <fullName evidence="2">GNAT family N-acetyltransferase</fullName>
    </submittedName>
</protein>
<sequence length="163" mass="18803">MKQKYTSQRLELSRLSLSDSEFIQQLVNTPGWLKFIGERNVKSIAMAIEYVDKIIQNPILYYWTVRYNDIPIGIITIIQRDYLPLQDFGFAFLPQYEKQGFAFEAATAVLNDFKTIENHPELLATTVPANENSIRLLEKLGFGLKEKIVANDVPLLLYKLNDD</sequence>
<dbReference type="EMBL" id="JBBEUB010000008">
    <property type="protein sequence ID" value="MEJ2904906.1"/>
    <property type="molecule type" value="Genomic_DNA"/>
</dbReference>
<dbReference type="RefSeq" id="WP_288882643.1">
    <property type="nucleotide sequence ID" value="NZ_CBFGNQ010000008.1"/>
</dbReference>
<dbReference type="PANTHER" id="PTHR43792:SF1">
    <property type="entry name" value="N-ACETYLTRANSFERASE DOMAIN-CONTAINING PROTEIN"/>
    <property type="match status" value="1"/>
</dbReference>
<dbReference type="PANTHER" id="PTHR43792">
    <property type="entry name" value="GNAT FAMILY, PUTATIVE (AFU_ORTHOLOGUE AFUA_3G00765)-RELATED-RELATED"/>
    <property type="match status" value="1"/>
</dbReference>
<feature type="domain" description="N-acetyltransferase" evidence="1">
    <location>
        <begin position="10"/>
        <end position="163"/>
    </location>
</feature>
<accession>A0ABU8NTH1</accession>
<dbReference type="Proteomes" id="UP001378956">
    <property type="component" value="Unassembled WGS sequence"/>
</dbReference>
<dbReference type="InterPro" id="IPR051531">
    <property type="entry name" value="N-acetyltransferase"/>
</dbReference>
<dbReference type="Pfam" id="PF13302">
    <property type="entry name" value="Acetyltransf_3"/>
    <property type="match status" value="1"/>
</dbReference>
<dbReference type="Gene3D" id="3.40.630.30">
    <property type="match status" value="1"/>
</dbReference>
<comment type="caution">
    <text evidence="2">The sequence shown here is derived from an EMBL/GenBank/DDBJ whole genome shotgun (WGS) entry which is preliminary data.</text>
</comment>
<keyword evidence="3" id="KW-1185">Reference proteome</keyword>
<dbReference type="SUPFAM" id="SSF55729">
    <property type="entry name" value="Acyl-CoA N-acyltransferases (Nat)"/>
    <property type="match status" value="1"/>
</dbReference>
<proteinExistence type="predicted"/>
<dbReference type="PROSITE" id="PS51186">
    <property type="entry name" value="GNAT"/>
    <property type="match status" value="1"/>
</dbReference>
<gene>
    <name evidence="2" type="ORF">WAE58_20845</name>
</gene>
<evidence type="ECO:0000313" key="3">
    <source>
        <dbReference type="Proteomes" id="UP001378956"/>
    </source>
</evidence>
<dbReference type="InterPro" id="IPR016181">
    <property type="entry name" value="Acyl_CoA_acyltransferase"/>
</dbReference>
<evidence type="ECO:0000259" key="1">
    <source>
        <dbReference type="PROSITE" id="PS51186"/>
    </source>
</evidence>
<name>A0ABU8NTH1_9SPHI</name>
<reference evidence="2 3" key="1">
    <citation type="submission" date="2024-03" db="EMBL/GenBank/DDBJ databases">
        <title>Sequence of Lycoming College Course Isolates.</title>
        <authorList>
            <person name="Plotts O."/>
            <person name="Newman J."/>
        </authorList>
    </citation>
    <scope>NUCLEOTIDE SEQUENCE [LARGE SCALE GENOMIC DNA]</scope>
    <source>
        <strain evidence="2 3">CJB-3</strain>
    </source>
</reference>
<evidence type="ECO:0000313" key="2">
    <source>
        <dbReference type="EMBL" id="MEJ2904906.1"/>
    </source>
</evidence>
<organism evidence="2 3">
    <name type="scientific">Pedobacter panaciterrae</name>
    <dbReference type="NCBI Taxonomy" id="363849"/>
    <lineage>
        <taxon>Bacteria</taxon>
        <taxon>Pseudomonadati</taxon>
        <taxon>Bacteroidota</taxon>
        <taxon>Sphingobacteriia</taxon>
        <taxon>Sphingobacteriales</taxon>
        <taxon>Sphingobacteriaceae</taxon>
        <taxon>Pedobacter</taxon>
    </lineage>
</organism>
<dbReference type="InterPro" id="IPR000182">
    <property type="entry name" value="GNAT_dom"/>
</dbReference>